<evidence type="ECO:0000313" key="1">
    <source>
        <dbReference type="EMBL" id="GAX84595.1"/>
    </source>
</evidence>
<name>A0A250XNC9_9CHLO</name>
<evidence type="ECO:0000313" key="2">
    <source>
        <dbReference type="Proteomes" id="UP000232323"/>
    </source>
</evidence>
<proteinExistence type="predicted"/>
<sequence>MTENFEDFDTGDSDYLVNELKHELSTEGFDCASVDLILRMARDGEIESVGDVLGSLAAAGHPYWSGQILRMTIWPDDKTDEKRGEPNYFTASGVLSYLIDMGQTTSARNMCPHILVSQPQGPDCYDLSFIVGNMVSANKSKQAAKLMLSLYSDESKEGQQYRPLLPCMLGTMIDFGQPGWASEIIKSLCVDSHTSTTPEVQPDYSTAGWCLAQTMVFGRADWACSIVHQLRSQQPAWYHETALINQVRAWGGDRCVQDLTSYLMQ</sequence>
<gene>
    <name evidence="1" type="ORF">CEUSTIGMA_g12016.t1</name>
</gene>
<dbReference type="AlphaFoldDB" id="A0A250XNC9"/>
<keyword evidence="2" id="KW-1185">Reference proteome</keyword>
<comment type="caution">
    <text evidence="1">The sequence shown here is derived from an EMBL/GenBank/DDBJ whole genome shotgun (WGS) entry which is preliminary data.</text>
</comment>
<organism evidence="1 2">
    <name type="scientific">Chlamydomonas eustigma</name>
    <dbReference type="NCBI Taxonomy" id="1157962"/>
    <lineage>
        <taxon>Eukaryota</taxon>
        <taxon>Viridiplantae</taxon>
        <taxon>Chlorophyta</taxon>
        <taxon>core chlorophytes</taxon>
        <taxon>Chlorophyceae</taxon>
        <taxon>CS clade</taxon>
        <taxon>Chlamydomonadales</taxon>
        <taxon>Chlamydomonadaceae</taxon>
        <taxon>Chlamydomonas</taxon>
    </lineage>
</organism>
<dbReference type="Proteomes" id="UP000232323">
    <property type="component" value="Unassembled WGS sequence"/>
</dbReference>
<dbReference type="EMBL" id="BEGY01000129">
    <property type="protein sequence ID" value="GAX84595.1"/>
    <property type="molecule type" value="Genomic_DNA"/>
</dbReference>
<dbReference type="OrthoDB" id="522739at2759"/>
<protein>
    <submittedName>
        <fullName evidence="1">Uncharacterized protein</fullName>
    </submittedName>
</protein>
<reference evidence="1 2" key="1">
    <citation type="submission" date="2017-08" db="EMBL/GenBank/DDBJ databases">
        <title>Acidophilic green algal genome provides insights into adaptation to an acidic environment.</title>
        <authorList>
            <person name="Hirooka S."/>
            <person name="Hirose Y."/>
            <person name="Kanesaki Y."/>
            <person name="Higuchi S."/>
            <person name="Fujiwara T."/>
            <person name="Onuma R."/>
            <person name="Era A."/>
            <person name="Ohbayashi R."/>
            <person name="Uzuka A."/>
            <person name="Nozaki H."/>
            <person name="Yoshikawa H."/>
            <person name="Miyagishima S.Y."/>
        </authorList>
    </citation>
    <scope>NUCLEOTIDE SEQUENCE [LARGE SCALE GENOMIC DNA]</scope>
    <source>
        <strain evidence="1 2">NIES-2499</strain>
    </source>
</reference>
<accession>A0A250XNC9</accession>